<dbReference type="GO" id="GO:0016998">
    <property type="term" value="P:cell wall macromolecule catabolic process"/>
    <property type="evidence" value="ECO:0007669"/>
    <property type="project" value="InterPro"/>
</dbReference>
<dbReference type="GO" id="GO:0042742">
    <property type="term" value="P:defense response to bacterium"/>
    <property type="evidence" value="ECO:0007669"/>
    <property type="project" value="UniProtKB-KW"/>
</dbReference>
<keyword evidence="9 10" id="KW-0326">Glycosidase</keyword>
<dbReference type="Pfam" id="PF00959">
    <property type="entry name" value="Phage_lysozyme"/>
    <property type="match status" value="1"/>
</dbReference>
<keyword evidence="4 10" id="KW-0081">Bacteriolytic enzyme</keyword>
<comment type="function">
    <text evidence="10">Endolysin with lysozyme activity that degrades host peptidoglycans and participates with the holin and spanin proteins in the sequential events which lead to the programmed host cell lysis releasing the mature viral particles. Once the holin has permeabilized the host cell membrane, the endolysin can reach the periplasm and break down the peptidoglycan layer.</text>
</comment>
<comment type="catalytic activity">
    <reaction evidence="1 10 11">
        <text>Hydrolysis of (1-&gt;4)-beta-linkages between N-acetylmuramic acid and N-acetyl-D-glucosamine residues in a peptidoglycan and between N-acetyl-D-glucosamine residues in chitodextrins.</text>
        <dbReference type="EC" id="3.2.1.17"/>
    </reaction>
</comment>
<evidence type="ECO:0000256" key="3">
    <source>
        <dbReference type="ARBA" id="ARBA00022612"/>
    </source>
</evidence>
<keyword evidence="6 10" id="KW-0204">Cytolysis</keyword>
<organism evidence="14">
    <name type="scientific">uncultured Caudovirales phage</name>
    <dbReference type="NCBI Taxonomy" id="2100421"/>
    <lineage>
        <taxon>Viruses</taxon>
        <taxon>Duplodnaviria</taxon>
        <taxon>Heunggongvirae</taxon>
        <taxon>Uroviricota</taxon>
        <taxon>Caudoviricetes</taxon>
        <taxon>Peduoviridae</taxon>
        <taxon>Maltschvirus</taxon>
        <taxon>Maltschvirus maltsch</taxon>
    </lineage>
</organism>
<gene>
    <name evidence="13" type="ORF">UFOVP1020_19</name>
    <name evidence="14" type="ORF">UFOVP1170_14</name>
    <name evidence="15" type="ORF">UFOVP1621_31</name>
    <name evidence="12" type="ORF">UFOVP512_24</name>
</gene>
<dbReference type="EC" id="3.2.1.17" evidence="10"/>
<dbReference type="Gene3D" id="1.10.530.40">
    <property type="match status" value="1"/>
</dbReference>
<evidence type="ECO:0000256" key="9">
    <source>
        <dbReference type="ARBA" id="ARBA00023295"/>
    </source>
</evidence>
<keyword evidence="7 10" id="KW-0578">Host cell lysis by virus</keyword>
<dbReference type="InterPro" id="IPR051018">
    <property type="entry name" value="Bacteriophage_GH24"/>
</dbReference>
<dbReference type="SUPFAM" id="SSF53955">
    <property type="entry name" value="Lysozyme-like"/>
    <property type="match status" value="1"/>
</dbReference>
<dbReference type="CDD" id="cd00737">
    <property type="entry name" value="lyz_endolysin_autolysin"/>
    <property type="match status" value="1"/>
</dbReference>
<reference evidence="14" key="1">
    <citation type="submission" date="2020-05" db="EMBL/GenBank/DDBJ databases">
        <authorList>
            <person name="Chiriac C."/>
            <person name="Salcher M."/>
            <person name="Ghai R."/>
            <person name="Kavagutti S V."/>
        </authorList>
    </citation>
    <scope>NUCLEOTIDE SEQUENCE</scope>
</reference>
<comment type="subcellular location">
    <subcellularLocation>
        <location evidence="10">Host cytoplasm</location>
    </subcellularLocation>
    <text evidence="10">The endolysin is cytoplasmic, but can reach the periplasmic space with the help of the holins which disrupt the host cell membrane.</text>
</comment>
<evidence type="ECO:0000256" key="10">
    <source>
        <dbReference type="HAMAP-Rule" id="MF_04110"/>
    </source>
</evidence>
<evidence type="ECO:0000256" key="2">
    <source>
        <dbReference type="ARBA" id="ARBA00022529"/>
    </source>
</evidence>
<comment type="similarity">
    <text evidence="10 11">Belongs to the glycosyl hydrolase 24 family.</text>
</comment>
<dbReference type="GO" id="GO:0030430">
    <property type="term" value="C:host cell cytoplasm"/>
    <property type="evidence" value="ECO:0007669"/>
    <property type="project" value="UniProtKB-SubCell"/>
</dbReference>
<evidence type="ECO:0000256" key="8">
    <source>
        <dbReference type="ARBA" id="ARBA00023200"/>
    </source>
</evidence>
<keyword evidence="5 10" id="KW-0378">Hydrolase</keyword>
<dbReference type="InterPro" id="IPR033907">
    <property type="entry name" value="Endolysin_autolysin"/>
</dbReference>
<name>A0A6J5QVW4_9CAUD</name>
<dbReference type="EMBL" id="LR797115">
    <property type="protein sequence ID" value="CAB4187912.1"/>
    <property type="molecule type" value="Genomic_DNA"/>
</dbReference>
<evidence type="ECO:0000256" key="7">
    <source>
        <dbReference type="ARBA" id="ARBA00023142"/>
    </source>
</evidence>
<proteinExistence type="inferred from homology"/>
<evidence type="ECO:0000256" key="4">
    <source>
        <dbReference type="ARBA" id="ARBA00022638"/>
    </source>
</evidence>
<dbReference type="HAMAP" id="MF_04110">
    <property type="entry name" value="ENDOLYSIN_T4"/>
    <property type="match status" value="1"/>
</dbReference>
<dbReference type="EMBL" id="LR796488">
    <property type="protein sequence ID" value="CAB4147387.1"/>
    <property type="molecule type" value="Genomic_DNA"/>
</dbReference>
<dbReference type="GO" id="GO:0003796">
    <property type="term" value="F:lysozyme activity"/>
    <property type="evidence" value="ECO:0007669"/>
    <property type="project" value="UniProtKB-UniRule"/>
</dbReference>
<accession>A0A6J5QVW4</accession>
<evidence type="ECO:0000313" key="14">
    <source>
        <dbReference type="EMBL" id="CAB4187912.1"/>
    </source>
</evidence>
<evidence type="ECO:0000313" key="12">
    <source>
        <dbReference type="EMBL" id="CAB4147387.1"/>
    </source>
</evidence>
<dbReference type="PANTHER" id="PTHR38107">
    <property type="match status" value="1"/>
</dbReference>
<keyword evidence="8 10" id="KW-1035">Host cytoplasm</keyword>
<dbReference type="InterPro" id="IPR023346">
    <property type="entry name" value="Lysozyme-like_dom_sf"/>
</dbReference>
<dbReference type="InterPro" id="IPR034690">
    <property type="entry name" value="Endolysin_T4_type"/>
</dbReference>
<feature type="active site" description="Proton donor/acceptor" evidence="10">
    <location>
        <position position="15"/>
    </location>
</feature>
<dbReference type="GO" id="GO:0044659">
    <property type="term" value="P:viral release from host cell by cytolysis"/>
    <property type="evidence" value="ECO:0007669"/>
    <property type="project" value="UniProtKB-UniRule"/>
</dbReference>
<sequence length="145" mass="16314">MKTSQQGLDLLIAREGKRNDAYLDSVGVPTIGVGHTGPEVHLGLHWTDDQVADALRADLDRFEDAINSSVTVGLEPYRFDALVSFSFNIGVNAFTSSTMLKQINRGQFEMAALQFDRWRIPPEITRRRSAEREQFAGRHFVAQYS</sequence>
<evidence type="ECO:0000256" key="1">
    <source>
        <dbReference type="ARBA" id="ARBA00000632"/>
    </source>
</evidence>
<evidence type="ECO:0000256" key="11">
    <source>
        <dbReference type="RuleBase" id="RU003788"/>
    </source>
</evidence>
<evidence type="ECO:0000313" key="13">
    <source>
        <dbReference type="EMBL" id="CAB4178678.1"/>
    </source>
</evidence>
<feature type="active site" description="Proton donor/acceptor" evidence="10">
    <location>
        <position position="24"/>
    </location>
</feature>
<evidence type="ECO:0000313" key="15">
    <source>
        <dbReference type="EMBL" id="CAB4220440.1"/>
    </source>
</evidence>
<keyword evidence="2 10" id="KW-0929">Antimicrobial</keyword>
<dbReference type="EMBL" id="LR796970">
    <property type="protein sequence ID" value="CAB4178678.1"/>
    <property type="molecule type" value="Genomic_DNA"/>
</dbReference>
<dbReference type="InterPro" id="IPR002196">
    <property type="entry name" value="Glyco_hydro_24"/>
</dbReference>
<keyword evidence="3 10" id="KW-1188">Viral release from host cell</keyword>
<dbReference type="InterPro" id="IPR023347">
    <property type="entry name" value="Lysozyme_dom_sf"/>
</dbReference>
<dbReference type="GO" id="GO:0009253">
    <property type="term" value="P:peptidoglycan catabolic process"/>
    <property type="evidence" value="ECO:0007669"/>
    <property type="project" value="UniProtKB-UniRule"/>
</dbReference>
<dbReference type="EMBL" id="LR797500">
    <property type="protein sequence ID" value="CAB4220440.1"/>
    <property type="molecule type" value="Genomic_DNA"/>
</dbReference>
<evidence type="ECO:0000256" key="6">
    <source>
        <dbReference type="ARBA" id="ARBA00022852"/>
    </source>
</evidence>
<protein>
    <recommendedName>
        <fullName evidence="10">Endolysin</fullName>
        <ecNumber evidence="10">3.2.1.17</ecNumber>
    </recommendedName>
    <alternativeName>
        <fullName evidence="10">Lysis protein</fullName>
    </alternativeName>
    <alternativeName>
        <fullName evidence="10">Lysozyme</fullName>
    </alternativeName>
    <alternativeName>
        <fullName evidence="10">Muramidase</fullName>
    </alternativeName>
</protein>
<evidence type="ECO:0000256" key="5">
    <source>
        <dbReference type="ARBA" id="ARBA00022801"/>
    </source>
</evidence>
<dbReference type="PANTHER" id="PTHR38107:SF3">
    <property type="entry name" value="LYSOZYME RRRD-RELATED"/>
    <property type="match status" value="1"/>
</dbReference>